<evidence type="ECO:0000256" key="4">
    <source>
        <dbReference type="ARBA" id="ARBA00022801"/>
    </source>
</evidence>
<dbReference type="PRINTS" id="PR01466">
    <property type="entry name" value="ARGDEIMINASE"/>
</dbReference>
<dbReference type="Gene3D" id="3.75.10.10">
    <property type="entry name" value="L-arginine/glycine Amidinotransferase, Chain A"/>
    <property type="match status" value="1"/>
</dbReference>
<dbReference type="STRING" id="1702214.AL399_09065"/>
<comment type="caution">
    <text evidence="6">The sequence shown here is derived from an EMBL/GenBank/DDBJ whole genome shotgun (WGS) entry which is preliminary data.</text>
</comment>
<dbReference type="Pfam" id="PF02274">
    <property type="entry name" value="ADI"/>
    <property type="match status" value="1"/>
</dbReference>
<protein>
    <recommendedName>
        <fullName evidence="3">arginine deiminase</fullName>
        <ecNumber evidence="3">3.5.3.6</ecNumber>
    </recommendedName>
</protein>
<proteinExistence type="inferred from homology"/>
<dbReference type="SUPFAM" id="SSF55909">
    <property type="entry name" value="Pentein"/>
    <property type="match status" value="1"/>
</dbReference>
<keyword evidence="4" id="KW-0378">Hydrolase</keyword>
<keyword evidence="7" id="KW-1185">Reference proteome</keyword>
<dbReference type="EMBL" id="LIIK01000068">
    <property type="protein sequence ID" value="KQM08124.1"/>
    <property type="molecule type" value="Genomic_DNA"/>
</dbReference>
<comment type="pathway">
    <text evidence="1">Amino-acid degradation; L-arginine degradation via ADI pathway; carbamoyl phosphate from L-arginine: step 1/2.</text>
</comment>
<evidence type="ECO:0000256" key="5">
    <source>
        <dbReference type="ARBA" id="ARBA00049429"/>
    </source>
</evidence>
<comment type="similarity">
    <text evidence="2">Belongs to the arginine deiminase family.</text>
</comment>
<dbReference type="GO" id="GO:0019546">
    <property type="term" value="P:L-arginine deiminase pathway"/>
    <property type="evidence" value="ECO:0007669"/>
    <property type="project" value="TreeGrafter"/>
</dbReference>
<dbReference type="PANTHER" id="PTHR47271">
    <property type="entry name" value="ARGININE DEIMINASE"/>
    <property type="match status" value="1"/>
</dbReference>
<accession>A0A0Q4B5P1</accession>
<dbReference type="Gene3D" id="1.10.3930.10">
    <property type="entry name" value="Arginine deiminase"/>
    <property type="match status" value="1"/>
</dbReference>
<comment type="catalytic activity">
    <reaction evidence="5">
        <text>L-arginine + H2O = L-citrulline + NH4(+)</text>
        <dbReference type="Rhea" id="RHEA:19597"/>
        <dbReference type="ChEBI" id="CHEBI:15377"/>
        <dbReference type="ChEBI" id="CHEBI:28938"/>
        <dbReference type="ChEBI" id="CHEBI:32682"/>
        <dbReference type="ChEBI" id="CHEBI:57743"/>
        <dbReference type="EC" id="3.5.3.6"/>
    </reaction>
</comment>
<sequence length="420" mass="46606">MSSPILANVHSEIGELECVLVHTPGEEVEKMSPTNAHWALYSDIISRQEAQKEHTPFKGALGKISRVLEVKDLLREVLEQPEPKAELLAAVCPEEYPGLLEELKAMDANLLASRLIEGVERPTGRLADFQNGQRFAIPPLFNLFFMRDASMTVFNSVLLGSMASEVRRGEIAVLNAIYRYSKTIRAAVLDPRTVKGAHDLRVEGGDVHIAREDILLVGNGLRSSAEGVDYLVGQLLEKGLEKPLHVLVQELPHAPESFIHLDMVFTLLDRDRCMVYAPLILHSPQFHTIHLEVEPSGKRRIRYEHSLVDALRGLGMPLKPVLCGGAENGWNPDREQWHSGANFFSFAPGKIFGYARNTHTIEALSQNGFRVLRAADVASGKVNPMEGGRCVVTLDGNELPRGGGGCRCMTMPFARRRVEW</sequence>
<evidence type="ECO:0000313" key="6">
    <source>
        <dbReference type="EMBL" id="KQM08124.1"/>
    </source>
</evidence>
<evidence type="ECO:0000313" key="7">
    <source>
        <dbReference type="Proteomes" id="UP000054172"/>
    </source>
</evidence>
<dbReference type="Proteomes" id="UP000054172">
    <property type="component" value="Unassembled WGS sequence"/>
</dbReference>
<evidence type="ECO:0000256" key="1">
    <source>
        <dbReference type="ARBA" id="ARBA00005213"/>
    </source>
</evidence>
<dbReference type="GO" id="GO:0016990">
    <property type="term" value="F:arginine deiminase activity"/>
    <property type="evidence" value="ECO:0007669"/>
    <property type="project" value="UniProtKB-EC"/>
</dbReference>
<gene>
    <name evidence="6" type="ORF">AL399_09065</name>
</gene>
<evidence type="ECO:0000256" key="3">
    <source>
        <dbReference type="ARBA" id="ARBA00012171"/>
    </source>
</evidence>
<name>A0A0Q4B5P1_9BACT</name>
<dbReference type="EC" id="3.5.3.6" evidence="3"/>
<dbReference type="PANTHER" id="PTHR47271:SF2">
    <property type="entry name" value="ARGININE DEIMINASE"/>
    <property type="match status" value="1"/>
</dbReference>
<dbReference type="InterPro" id="IPR003876">
    <property type="entry name" value="Arg_deiminase"/>
</dbReference>
<organism evidence="6 7">
    <name type="scientific">Candidatus [Bacteroides] periocalifornicus</name>
    <dbReference type="NCBI Taxonomy" id="1702214"/>
    <lineage>
        <taxon>Bacteria</taxon>
        <taxon>Pseudomonadati</taxon>
        <taxon>Bacteroidota</taxon>
    </lineage>
</organism>
<dbReference type="AlphaFoldDB" id="A0A0Q4B5P1"/>
<evidence type="ECO:0000256" key="2">
    <source>
        <dbReference type="ARBA" id="ARBA00010206"/>
    </source>
</evidence>
<reference evidence="6" key="1">
    <citation type="submission" date="2015-08" db="EMBL/GenBank/DDBJ databases">
        <title>Candidatus Bacteriodes Periocalifornicus.</title>
        <authorList>
            <person name="McLean J.S."/>
            <person name="Kelley S."/>
        </authorList>
    </citation>
    <scope>NUCLEOTIDE SEQUENCE [LARGE SCALE GENOMIC DNA]</scope>
    <source>
        <strain evidence="6">12B</strain>
    </source>
</reference>
<dbReference type="PATRIC" id="fig|1702214.3.peg.1243"/>